<dbReference type="Gene3D" id="3.40.50.1820">
    <property type="entry name" value="alpha/beta hydrolase"/>
    <property type="match status" value="1"/>
</dbReference>
<protein>
    <recommendedName>
        <fullName evidence="4">Carboxylic ester hydrolase</fullName>
        <ecNumber evidence="4">3.1.1.-</ecNumber>
    </recommendedName>
</protein>
<dbReference type="PROSITE" id="PS00122">
    <property type="entry name" value="CARBOXYLESTERASE_B_1"/>
    <property type="match status" value="1"/>
</dbReference>
<dbReference type="GO" id="GO:0016787">
    <property type="term" value="F:hydrolase activity"/>
    <property type="evidence" value="ECO:0007669"/>
    <property type="project" value="UniProtKB-KW"/>
</dbReference>
<dbReference type="Pfam" id="PF00135">
    <property type="entry name" value="COesterase"/>
    <property type="match status" value="1"/>
</dbReference>
<dbReference type="HOGENOM" id="CLU_006586_10_5_1"/>
<dbReference type="OrthoDB" id="408631at2759"/>
<keyword evidence="3 4" id="KW-0378">Hydrolase</keyword>
<evidence type="ECO:0000256" key="3">
    <source>
        <dbReference type="ARBA" id="ARBA00022801"/>
    </source>
</evidence>
<dbReference type="PROSITE" id="PS00941">
    <property type="entry name" value="CARBOXYLESTERASE_B_2"/>
    <property type="match status" value="1"/>
</dbReference>
<gene>
    <name evidence="6" type="ORF">GALMADRAFT_221149</name>
</gene>
<keyword evidence="7" id="KW-1185">Reference proteome</keyword>
<evidence type="ECO:0000256" key="2">
    <source>
        <dbReference type="ARBA" id="ARBA00010515"/>
    </source>
</evidence>
<evidence type="ECO:0000259" key="5">
    <source>
        <dbReference type="Pfam" id="PF00135"/>
    </source>
</evidence>
<dbReference type="PROSITE" id="PS01173">
    <property type="entry name" value="LIPASE_GDXG_HIS"/>
    <property type="match status" value="1"/>
</dbReference>
<dbReference type="Proteomes" id="UP000027222">
    <property type="component" value="Unassembled WGS sequence"/>
</dbReference>
<feature type="domain" description="Carboxylesterase type B" evidence="5">
    <location>
        <begin position="31"/>
        <end position="488"/>
    </location>
</feature>
<keyword evidence="4" id="KW-0732">Signal</keyword>
<evidence type="ECO:0000313" key="6">
    <source>
        <dbReference type="EMBL" id="KDR83230.1"/>
    </source>
</evidence>
<evidence type="ECO:0000313" key="7">
    <source>
        <dbReference type="Proteomes" id="UP000027222"/>
    </source>
</evidence>
<dbReference type="ESTHER" id="9agar-a0a067tj19">
    <property type="family name" value="Fungal_carboxylesterase_lipase"/>
</dbReference>
<proteinExistence type="inferred from homology"/>
<dbReference type="EMBL" id="KL142369">
    <property type="protein sequence ID" value="KDR83230.1"/>
    <property type="molecule type" value="Genomic_DNA"/>
</dbReference>
<name>A0A067TJ19_GALM3</name>
<dbReference type="AlphaFoldDB" id="A0A067TJ19"/>
<evidence type="ECO:0000256" key="1">
    <source>
        <dbReference type="ARBA" id="ARBA00005964"/>
    </source>
</evidence>
<organism evidence="6 7">
    <name type="scientific">Galerina marginata (strain CBS 339.88)</name>
    <dbReference type="NCBI Taxonomy" id="685588"/>
    <lineage>
        <taxon>Eukaryota</taxon>
        <taxon>Fungi</taxon>
        <taxon>Dikarya</taxon>
        <taxon>Basidiomycota</taxon>
        <taxon>Agaricomycotina</taxon>
        <taxon>Agaricomycetes</taxon>
        <taxon>Agaricomycetidae</taxon>
        <taxon>Agaricales</taxon>
        <taxon>Agaricineae</taxon>
        <taxon>Strophariaceae</taxon>
        <taxon>Galerina</taxon>
    </lineage>
</organism>
<dbReference type="InterPro" id="IPR002168">
    <property type="entry name" value="Lipase_GDXG_HIS_AS"/>
</dbReference>
<dbReference type="InterPro" id="IPR019826">
    <property type="entry name" value="Carboxylesterase_B_AS"/>
</dbReference>
<evidence type="ECO:0000256" key="4">
    <source>
        <dbReference type="RuleBase" id="RU361235"/>
    </source>
</evidence>
<accession>A0A067TJ19</accession>
<dbReference type="InterPro" id="IPR050309">
    <property type="entry name" value="Type-B_Carboxylest/Lipase"/>
</dbReference>
<dbReference type="PANTHER" id="PTHR11559">
    <property type="entry name" value="CARBOXYLESTERASE"/>
    <property type="match status" value="1"/>
</dbReference>
<comment type="similarity">
    <text evidence="2">Belongs to the 'GDXG' lipolytic enzyme family.</text>
</comment>
<feature type="signal peptide" evidence="4">
    <location>
        <begin position="1"/>
        <end position="29"/>
    </location>
</feature>
<dbReference type="InterPro" id="IPR002018">
    <property type="entry name" value="CarbesteraseB"/>
</dbReference>
<comment type="similarity">
    <text evidence="1 4">Belongs to the type-B carboxylesterase/lipase family.</text>
</comment>
<dbReference type="EC" id="3.1.1.-" evidence="4"/>
<dbReference type="InterPro" id="IPR019819">
    <property type="entry name" value="Carboxylesterase_B_CS"/>
</dbReference>
<sequence>MKLINNVGSLALFIISSLAIRAVATFAAAAPPVVNLGYAQYQGVAVQDKVTNATHTQFLGVRYAAPPTGSRRFASPAPPAATPGIQLANAEPLMCLQAAQGFGSTTPFHAGLRLDDAIAAGTSEDCLFLNVYLPGNLGAKKNLPVVVFIHGGGYVKGSATGLDGNDLVRESGEGVVVVIIQYRLGLFGFLPGQKVKDGGALNAGLLDQQFALKWVQQHINKFGGDPLKVAIWGQSAGAGSVLQQVIANGGKTNPPLFRAAITSSTFLPSQYRFNDRIPELLYSETIAQTNCSSAADTLSCLRNADVNTLQTANTVINNSGFFGTFVFVPVVDGTFITDRPTQLLKEKKVNGQILLSVTNTFEGTNFVNQTTASTVEVATYVSQLFPNFGNAQAQAAAAQYATAGLGSNINQVNGIMGESIFVCPTYNLLRAFGGVAFKGEFAIPPGRHANDVSYYFSNGLPPAFANPDFDKAFSESFLDFAMSLNTNVKWDPTNPRPLWQTWNGSNEMLFNKTVAGAPDVRLIETSSALLARCDFWDSVSAFAAQ</sequence>
<dbReference type="InterPro" id="IPR029058">
    <property type="entry name" value="AB_hydrolase_fold"/>
</dbReference>
<dbReference type="STRING" id="685588.A0A067TJ19"/>
<feature type="chain" id="PRO_5005103712" description="Carboxylic ester hydrolase" evidence="4">
    <location>
        <begin position="30"/>
        <end position="545"/>
    </location>
</feature>
<dbReference type="SUPFAM" id="SSF53474">
    <property type="entry name" value="alpha/beta-Hydrolases"/>
    <property type="match status" value="1"/>
</dbReference>
<reference evidence="7" key="1">
    <citation type="journal article" date="2014" name="Proc. Natl. Acad. Sci. U.S.A.">
        <title>Extensive sampling of basidiomycete genomes demonstrates inadequacy of the white-rot/brown-rot paradigm for wood decay fungi.</title>
        <authorList>
            <person name="Riley R."/>
            <person name="Salamov A.A."/>
            <person name="Brown D.W."/>
            <person name="Nagy L.G."/>
            <person name="Floudas D."/>
            <person name="Held B.W."/>
            <person name="Levasseur A."/>
            <person name="Lombard V."/>
            <person name="Morin E."/>
            <person name="Otillar R."/>
            <person name="Lindquist E.A."/>
            <person name="Sun H."/>
            <person name="LaButti K.M."/>
            <person name="Schmutz J."/>
            <person name="Jabbour D."/>
            <person name="Luo H."/>
            <person name="Baker S.E."/>
            <person name="Pisabarro A.G."/>
            <person name="Walton J.D."/>
            <person name="Blanchette R.A."/>
            <person name="Henrissat B."/>
            <person name="Martin F."/>
            <person name="Cullen D."/>
            <person name="Hibbett D.S."/>
            <person name="Grigoriev I.V."/>
        </authorList>
    </citation>
    <scope>NUCLEOTIDE SEQUENCE [LARGE SCALE GENOMIC DNA]</scope>
    <source>
        <strain evidence="7">CBS 339.88</strain>
    </source>
</reference>